<dbReference type="InterPro" id="IPR001789">
    <property type="entry name" value="Sig_transdc_resp-reg_receiver"/>
</dbReference>
<sequence length="121" mass="13235">MISATNPLAGCRVLLVEDEYFIADDLRRQFEESGAEVLGPVPRVEEALELIAATPQIDAAVLDVNLQDEMVYPVADALRARGVPFIFSTGYEKTTIPERYAGVKHCEKPLEAAQVAKALFA</sequence>
<keyword evidence="1" id="KW-0597">Phosphoprotein</keyword>
<dbReference type="Proteomes" id="UP000321960">
    <property type="component" value="Unassembled WGS sequence"/>
</dbReference>
<protein>
    <submittedName>
        <fullName evidence="3">Response regulator</fullName>
    </submittedName>
</protein>
<accession>A0A512J1P1</accession>
<evidence type="ECO:0000313" key="3">
    <source>
        <dbReference type="EMBL" id="GEP03847.1"/>
    </source>
</evidence>
<reference evidence="4" key="1">
    <citation type="journal article" date="2014" name="Int. J. Syst. Evol. Microbiol.">
        <title>Complete genome of a new Firmicutes species belonging to the dominant human colonic microbiota ('Ruminococcus bicirculans') reveals two chromosomes and a selective capacity to utilize plant glucans.</title>
        <authorList>
            <consortium name="NISC Comparative Sequencing Program"/>
            <person name="Wegmann U."/>
            <person name="Louis P."/>
            <person name="Goesmann A."/>
            <person name="Henrissat B."/>
            <person name="Duncan S.H."/>
            <person name="Flint H.J."/>
        </authorList>
    </citation>
    <scope>NUCLEOTIDE SEQUENCE</scope>
    <source>
        <strain evidence="4">NBRC 107715</strain>
    </source>
</reference>
<dbReference type="EMBL" id="BSPK01000067">
    <property type="protein sequence ID" value="GLS65295.1"/>
    <property type="molecule type" value="Genomic_DNA"/>
</dbReference>
<proteinExistence type="predicted"/>
<reference evidence="6" key="2">
    <citation type="journal article" date="2019" name="Int. J. Syst. Evol. Microbiol.">
        <title>The Global Catalogue of Microorganisms (GCM) 10K type strain sequencing project: providing services to taxonomists for standard genome sequencing and annotation.</title>
        <authorList>
            <consortium name="The Broad Institute Genomics Platform"/>
            <consortium name="The Broad Institute Genome Sequencing Center for Infectious Disease"/>
            <person name="Wu L."/>
            <person name="Ma J."/>
        </authorList>
    </citation>
    <scope>NUCLEOTIDE SEQUENCE [LARGE SCALE GENOMIC DNA]</scope>
    <source>
        <strain evidence="6">NBRC 107715</strain>
    </source>
</reference>
<evidence type="ECO:0000313" key="5">
    <source>
        <dbReference type="Proteomes" id="UP000321960"/>
    </source>
</evidence>
<gene>
    <name evidence="3" type="primary">exsF_1</name>
    <name evidence="4" type="ORF">GCM10007888_36770</name>
    <name evidence="3" type="ORF">MOX02_18850</name>
</gene>
<dbReference type="SUPFAM" id="SSF52172">
    <property type="entry name" value="CheY-like"/>
    <property type="match status" value="1"/>
</dbReference>
<evidence type="ECO:0000259" key="2">
    <source>
        <dbReference type="PROSITE" id="PS50110"/>
    </source>
</evidence>
<comment type="caution">
    <text evidence="3">The sequence shown here is derived from an EMBL/GenBank/DDBJ whole genome shotgun (WGS) entry which is preliminary data.</text>
</comment>
<feature type="domain" description="Response regulatory" evidence="2">
    <location>
        <begin position="12"/>
        <end position="121"/>
    </location>
</feature>
<name>A0A512J1P1_9HYPH</name>
<dbReference type="InterPro" id="IPR011006">
    <property type="entry name" value="CheY-like_superfamily"/>
</dbReference>
<dbReference type="SMART" id="SM00448">
    <property type="entry name" value="REC"/>
    <property type="match status" value="1"/>
</dbReference>
<feature type="modified residue" description="4-aspartylphosphate" evidence="1">
    <location>
        <position position="63"/>
    </location>
</feature>
<evidence type="ECO:0000256" key="1">
    <source>
        <dbReference type="PROSITE-ProRule" id="PRU00169"/>
    </source>
</evidence>
<dbReference type="GO" id="GO:0000160">
    <property type="term" value="P:phosphorelay signal transduction system"/>
    <property type="evidence" value="ECO:0007669"/>
    <property type="project" value="InterPro"/>
</dbReference>
<organism evidence="3 5">
    <name type="scientific">Methylobacterium oxalidis</name>
    <dbReference type="NCBI Taxonomy" id="944322"/>
    <lineage>
        <taxon>Bacteria</taxon>
        <taxon>Pseudomonadati</taxon>
        <taxon>Pseudomonadota</taxon>
        <taxon>Alphaproteobacteria</taxon>
        <taxon>Hyphomicrobiales</taxon>
        <taxon>Methylobacteriaceae</taxon>
        <taxon>Methylobacterium</taxon>
    </lineage>
</organism>
<dbReference type="Proteomes" id="UP001156856">
    <property type="component" value="Unassembled WGS sequence"/>
</dbReference>
<keyword evidence="6" id="KW-1185">Reference proteome</keyword>
<dbReference type="OrthoDB" id="582170at2"/>
<dbReference type="PROSITE" id="PS50110">
    <property type="entry name" value="RESPONSE_REGULATORY"/>
    <property type="match status" value="1"/>
</dbReference>
<evidence type="ECO:0000313" key="6">
    <source>
        <dbReference type="Proteomes" id="UP001156856"/>
    </source>
</evidence>
<evidence type="ECO:0000313" key="4">
    <source>
        <dbReference type="EMBL" id="GLS65295.1"/>
    </source>
</evidence>
<dbReference type="EMBL" id="BJZU01000029">
    <property type="protein sequence ID" value="GEP03847.1"/>
    <property type="molecule type" value="Genomic_DNA"/>
</dbReference>
<dbReference type="RefSeq" id="WP_147025514.1">
    <property type="nucleotide sequence ID" value="NZ_BJZU01000029.1"/>
</dbReference>
<reference evidence="3 5" key="3">
    <citation type="submission" date="2019-07" db="EMBL/GenBank/DDBJ databases">
        <title>Whole genome shotgun sequence of Methylobacterium oxalidis NBRC 107715.</title>
        <authorList>
            <person name="Hosoyama A."/>
            <person name="Uohara A."/>
            <person name="Ohji S."/>
            <person name="Ichikawa N."/>
        </authorList>
    </citation>
    <scope>NUCLEOTIDE SEQUENCE [LARGE SCALE GENOMIC DNA]</scope>
    <source>
        <strain evidence="3 5">NBRC 107715</strain>
    </source>
</reference>
<dbReference type="Gene3D" id="3.40.50.2300">
    <property type="match status" value="1"/>
</dbReference>
<reference evidence="4" key="4">
    <citation type="submission" date="2023-01" db="EMBL/GenBank/DDBJ databases">
        <title>Draft genome sequence of Methylobacterium oxalidis strain NBRC 107715.</title>
        <authorList>
            <person name="Sun Q."/>
            <person name="Mori K."/>
        </authorList>
    </citation>
    <scope>NUCLEOTIDE SEQUENCE</scope>
    <source>
        <strain evidence="4">NBRC 107715</strain>
    </source>
</reference>
<dbReference type="AlphaFoldDB" id="A0A512J1P1"/>